<protein>
    <recommendedName>
        <fullName evidence="13">63 kDa sperm flagellar membrane protein</fullName>
    </recommendedName>
</protein>
<dbReference type="InterPro" id="IPR049883">
    <property type="entry name" value="NOTCH1_EGF-like"/>
</dbReference>
<dbReference type="Pfam" id="PF01390">
    <property type="entry name" value="SEA"/>
    <property type="match status" value="1"/>
</dbReference>
<feature type="compositionally biased region" description="Polar residues" evidence="6">
    <location>
        <begin position="1243"/>
        <end position="1284"/>
    </location>
</feature>
<dbReference type="PROSITE" id="PS50024">
    <property type="entry name" value="SEA"/>
    <property type="match status" value="1"/>
</dbReference>
<keyword evidence="3" id="KW-0677">Repeat</keyword>
<feature type="compositionally biased region" description="Pro residues" evidence="6">
    <location>
        <begin position="1417"/>
        <end position="1428"/>
    </location>
</feature>
<feature type="region of interest" description="Disordered" evidence="6">
    <location>
        <begin position="29"/>
        <end position="55"/>
    </location>
</feature>
<dbReference type="SMART" id="SM00179">
    <property type="entry name" value="EGF_CA"/>
    <property type="match status" value="1"/>
</dbReference>
<dbReference type="InterPro" id="IPR000152">
    <property type="entry name" value="EGF-type_Asp/Asn_hydroxyl_site"/>
</dbReference>
<evidence type="ECO:0000313" key="12">
    <source>
        <dbReference type="Proteomes" id="UP001487740"/>
    </source>
</evidence>
<comment type="caution">
    <text evidence="5">Lacks conserved residue(s) required for the propagation of feature annotation.</text>
</comment>
<feature type="region of interest" description="Disordered" evidence="6">
    <location>
        <begin position="1236"/>
        <end position="1284"/>
    </location>
</feature>
<dbReference type="PANTHER" id="PTHR24039:SF52">
    <property type="entry name" value="EGF-LIKE DOMAIN-CONTAINING PROTEIN"/>
    <property type="match status" value="1"/>
</dbReference>
<comment type="caution">
    <text evidence="11">The sequence shown here is derived from an EMBL/GenBank/DDBJ whole genome shotgun (WGS) entry which is preliminary data.</text>
</comment>
<feature type="domain" description="EGF-like" evidence="10">
    <location>
        <begin position="1001"/>
        <end position="1035"/>
    </location>
</feature>
<feature type="compositionally biased region" description="Polar residues" evidence="6">
    <location>
        <begin position="372"/>
        <end position="382"/>
    </location>
</feature>
<dbReference type="SUPFAM" id="SSF57184">
    <property type="entry name" value="Growth factor receptor domain"/>
    <property type="match status" value="1"/>
</dbReference>
<evidence type="ECO:0000313" key="11">
    <source>
        <dbReference type="EMBL" id="KAK8405175.1"/>
    </source>
</evidence>
<dbReference type="GO" id="GO:0005509">
    <property type="term" value="F:calcium ion binding"/>
    <property type="evidence" value="ECO:0007669"/>
    <property type="project" value="InterPro"/>
</dbReference>
<feature type="domain" description="SEA" evidence="9">
    <location>
        <begin position="824"/>
        <end position="945"/>
    </location>
</feature>
<feature type="compositionally biased region" description="Polar residues" evidence="6">
    <location>
        <begin position="541"/>
        <end position="568"/>
    </location>
</feature>
<keyword evidence="7" id="KW-1133">Transmembrane helix</keyword>
<evidence type="ECO:0000256" key="6">
    <source>
        <dbReference type="SAM" id="MobiDB-lite"/>
    </source>
</evidence>
<feature type="signal peptide" evidence="8">
    <location>
        <begin position="1"/>
        <end position="25"/>
    </location>
</feature>
<evidence type="ECO:0000256" key="3">
    <source>
        <dbReference type="ARBA" id="ARBA00022737"/>
    </source>
</evidence>
<feature type="compositionally biased region" description="Low complexity" evidence="6">
    <location>
        <begin position="391"/>
        <end position="427"/>
    </location>
</feature>
<evidence type="ECO:0000256" key="8">
    <source>
        <dbReference type="SAM" id="SignalP"/>
    </source>
</evidence>
<keyword evidence="12" id="KW-1185">Reference proteome</keyword>
<reference evidence="11 12" key="1">
    <citation type="submission" date="2023-03" db="EMBL/GenBank/DDBJ databases">
        <title>High-quality genome of Scylla paramamosain provides insights in environmental adaptation.</title>
        <authorList>
            <person name="Zhang L."/>
        </authorList>
    </citation>
    <scope>NUCLEOTIDE SEQUENCE [LARGE SCALE GENOMIC DNA]</scope>
    <source>
        <strain evidence="11">LZ_2023a</strain>
        <tissue evidence="11">Muscle</tissue>
    </source>
</reference>
<dbReference type="CDD" id="cd00054">
    <property type="entry name" value="EGF_CA"/>
    <property type="match status" value="1"/>
</dbReference>
<dbReference type="InterPro" id="IPR000082">
    <property type="entry name" value="SEA_dom"/>
</dbReference>
<evidence type="ECO:0000259" key="10">
    <source>
        <dbReference type="PROSITE" id="PS50026"/>
    </source>
</evidence>
<feature type="region of interest" description="Disordered" evidence="6">
    <location>
        <begin position="1357"/>
        <end position="1433"/>
    </location>
</feature>
<feature type="disulfide bond" evidence="5">
    <location>
        <begin position="1025"/>
        <end position="1034"/>
    </location>
</feature>
<dbReference type="PROSITE" id="PS00010">
    <property type="entry name" value="ASX_HYDROXYL"/>
    <property type="match status" value="1"/>
</dbReference>
<feature type="region of interest" description="Disordered" evidence="6">
    <location>
        <begin position="1302"/>
        <end position="1321"/>
    </location>
</feature>
<dbReference type="PANTHER" id="PTHR24039">
    <property type="entry name" value="FIBRILLIN-RELATED"/>
    <property type="match status" value="1"/>
</dbReference>
<gene>
    <name evidence="11" type="ORF">O3P69_001623</name>
</gene>
<feature type="compositionally biased region" description="Pro residues" evidence="6">
    <location>
        <begin position="743"/>
        <end position="765"/>
    </location>
</feature>
<evidence type="ECO:0000256" key="1">
    <source>
        <dbReference type="ARBA" id="ARBA00022536"/>
    </source>
</evidence>
<keyword evidence="2 8" id="KW-0732">Signal</keyword>
<dbReference type="InterPro" id="IPR009030">
    <property type="entry name" value="Growth_fac_rcpt_cys_sf"/>
</dbReference>
<evidence type="ECO:0000256" key="7">
    <source>
        <dbReference type="SAM" id="Phobius"/>
    </source>
</evidence>
<keyword evidence="1 5" id="KW-0245">EGF-like domain</keyword>
<dbReference type="EMBL" id="JARAKH010000003">
    <property type="protein sequence ID" value="KAK8405175.1"/>
    <property type="molecule type" value="Genomic_DNA"/>
</dbReference>
<feature type="compositionally biased region" description="Low complexity" evidence="6">
    <location>
        <begin position="440"/>
        <end position="474"/>
    </location>
</feature>
<evidence type="ECO:0000256" key="2">
    <source>
        <dbReference type="ARBA" id="ARBA00022729"/>
    </source>
</evidence>
<keyword evidence="7" id="KW-0812">Transmembrane</keyword>
<proteinExistence type="predicted"/>
<dbReference type="PROSITE" id="PS00022">
    <property type="entry name" value="EGF_1"/>
    <property type="match status" value="1"/>
</dbReference>
<organism evidence="11 12">
    <name type="scientific">Scylla paramamosain</name>
    <name type="common">Mud crab</name>
    <dbReference type="NCBI Taxonomy" id="85552"/>
    <lineage>
        <taxon>Eukaryota</taxon>
        <taxon>Metazoa</taxon>
        <taxon>Ecdysozoa</taxon>
        <taxon>Arthropoda</taxon>
        <taxon>Crustacea</taxon>
        <taxon>Multicrustacea</taxon>
        <taxon>Malacostraca</taxon>
        <taxon>Eumalacostraca</taxon>
        <taxon>Eucarida</taxon>
        <taxon>Decapoda</taxon>
        <taxon>Pleocyemata</taxon>
        <taxon>Brachyura</taxon>
        <taxon>Eubrachyura</taxon>
        <taxon>Portunoidea</taxon>
        <taxon>Portunidae</taxon>
        <taxon>Portuninae</taxon>
        <taxon>Scylla</taxon>
    </lineage>
</organism>
<feature type="compositionally biased region" description="Pro residues" evidence="6">
    <location>
        <begin position="428"/>
        <end position="439"/>
    </location>
</feature>
<dbReference type="InterPro" id="IPR018097">
    <property type="entry name" value="EGF_Ca-bd_CS"/>
</dbReference>
<dbReference type="InterPro" id="IPR001881">
    <property type="entry name" value="EGF-like_Ca-bd_dom"/>
</dbReference>
<feature type="compositionally biased region" description="Polar residues" evidence="6">
    <location>
        <begin position="1310"/>
        <end position="1321"/>
    </location>
</feature>
<feature type="region of interest" description="Disordered" evidence="6">
    <location>
        <begin position="367"/>
        <end position="601"/>
    </location>
</feature>
<dbReference type="Pfam" id="PF07645">
    <property type="entry name" value="EGF_CA"/>
    <property type="match status" value="1"/>
</dbReference>
<evidence type="ECO:0000256" key="5">
    <source>
        <dbReference type="PROSITE-ProRule" id="PRU00076"/>
    </source>
</evidence>
<evidence type="ECO:0000256" key="4">
    <source>
        <dbReference type="ARBA" id="ARBA00023157"/>
    </source>
</evidence>
<feature type="compositionally biased region" description="Polar residues" evidence="6">
    <location>
        <begin position="490"/>
        <end position="521"/>
    </location>
</feature>
<dbReference type="InterPro" id="IPR000742">
    <property type="entry name" value="EGF"/>
</dbReference>
<feature type="compositionally biased region" description="Low complexity" evidence="6">
    <location>
        <begin position="569"/>
        <end position="582"/>
    </location>
</feature>
<feature type="compositionally biased region" description="Pro residues" evidence="6">
    <location>
        <begin position="583"/>
        <end position="601"/>
    </location>
</feature>
<name>A0AAW0UYR6_SCYPA</name>
<dbReference type="SMART" id="SM00181">
    <property type="entry name" value="EGF"/>
    <property type="match status" value="2"/>
</dbReference>
<dbReference type="SUPFAM" id="SSF82671">
    <property type="entry name" value="SEA domain"/>
    <property type="match status" value="1"/>
</dbReference>
<dbReference type="Gene3D" id="3.30.70.960">
    <property type="entry name" value="SEA domain"/>
    <property type="match status" value="1"/>
</dbReference>
<keyword evidence="7" id="KW-0472">Membrane</keyword>
<dbReference type="Gene3D" id="2.10.25.10">
    <property type="entry name" value="Laminin"/>
    <property type="match status" value="1"/>
</dbReference>
<dbReference type="InterPro" id="IPR036364">
    <property type="entry name" value="SEA_dom_sf"/>
</dbReference>
<accession>A0AAW0UYR6</accession>
<feature type="chain" id="PRO_5043833377" description="63 kDa sperm flagellar membrane protein" evidence="8">
    <location>
        <begin position="26"/>
        <end position="1476"/>
    </location>
</feature>
<evidence type="ECO:0008006" key="13">
    <source>
        <dbReference type="Google" id="ProtNLM"/>
    </source>
</evidence>
<feature type="region of interest" description="Disordered" evidence="6">
    <location>
        <begin position="734"/>
        <end position="772"/>
    </location>
</feature>
<keyword evidence="4 5" id="KW-1015">Disulfide bond</keyword>
<dbReference type="PROSITE" id="PS01187">
    <property type="entry name" value="EGF_CA"/>
    <property type="match status" value="1"/>
</dbReference>
<evidence type="ECO:0000259" key="9">
    <source>
        <dbReference type="PROSITE" id="PS50024"/>
    </source>
</evidence>
<feature type="region of interest" description="Disordered" evidence="6">
    <location>
        <begin position="1452"/>
        <end position="1476"/>
    </location>
</feature>
<feature type="domain" description="EGF-like" evidence="10">
    <location>
        <begin position="952"/>
        <end position="991"/>
    </location>
</feature>
<dbReference type="FunFam" id="2.10.25.10:FF:000038">
    <property type="entry name" value="Fibrillin 2"/>
    <property type="match status" value="1"/>
</dbReference>
<sequence length="1476" mass="156759">MSAIAKLLWVMCVVVVVIFKTQVLAESPAQSLVASREPDGRTTTLKSHQAAAEDSGKRLEALGDSVEDLHATETDNRDAATTWLMEGEASPPPTTQQDDEDITVPSTIAVANGEEEVTSMQGMEDFAAVHTHLPQNELERVEVTDPTSDKEEEKETEENVVVVETVVSTAPLSLQTSRRLPRTVYGGFETSPAHYNEVDATEQPRGFLSAAPTLTTFMSVASRRPTEHRRSDSSPGIDDIIQGIVDLLGGNVKVTAAEEPNTRLTTFGGGVYTSTRINNRGPPRFTNLPFELLSSVLPTRLPIRPPVTPPSATHPGRPHFVANTRPPFLAPLPPSLATRASPVVPKPFATGIPLPVDLLPPAPISDLPPEVVTTSPAGSISEDTPPAAVPSTTSILLTSSTSQPTLTTSTSSLSTLTSQFSELSTPSPSSPSPTSPPPTTTSLTSSSSTPSSTTTTSESTTVSSPSTTPSSRPTPAGPSEKPGTKVTEAVTPQSNTADDSPTPASDTLTTSQAPGSTSNPQEAAPPRKPSPAPTMLEPSMLESSVTTVASFTEASLPSPTTSTQASLSSPTITTTVTTADAGPGPPPQATPPLLPPSRPQPPAVATFAPRPGMVIDDHQYRPGEVITGVGVPHVMPAAGDVFDVTVSAHHGYGSSPNTYRPPYGPPEPQALPAGSTEGLLVNPAAGPDNFVSIDGRKTYFDLFPAATQLQQQQPQQQTVGLGVGVVIPEEALPQPYPASSFRPAPPRPAPPPPRPQPTPATPPPRKYFTRRPTQPSIRIDTCIVGDDSTCQEDLGEVCRTEEEVSSCYCKPGTARRRPRTPCKRMVSLQMSLKVDRVGPQRIVWTGNYANPASDEYRLLQWEAQHAISKALSKTRLGTAYLSNAVNSFYSLGGKVIVNATLNLENQPATRTRAVLQALQRQMIQVIQSHANNIGDSPLGVDGTLNPIPDVSDINECNEATLHDCHSSATCINRFGTFTCRCLPGYTDRFTDDPELVGRRCESCSTDYCNKRGECSIKDGQKVCQCRGSYYGSQCEIDGEVLGVAVGASVAAILIIILTLIFLCMWSRRWKAQDRKTEVLARGVAAAGAGLGGFTVNVQHKGGSTMGGQYGVTLEDRMRWAQLADTLSNHNIYTDGRMGGEGGPSLYTASSSDYLTASHLHSRPFSALNRVTRALSNSTLGAVAGNGLVGRLQKVFGRARTTRTQHGKRHKNQQPTTLTLQQLMALHAQLSVPPDQMQAGGTLAAQSTAGQSTSQIFQHQHTRQMAGQSSGYPSLGTIGSSTSTNPQQFGLQHLNPMAHLNSLAHQQQQQNYSKQKAYGSQSTYGQFGPSSLNTMSHDGVSRAPTLGARTPVPLVDVGGATTLGPMGGGSVAHTGLEGPENEMDRPYHLPRPKSRVSLGDSSDIYYEPDDLQTSISPRGPPTRPPPPPQDHASTDLQLPILPLTVPPPHHFVVEGSITTDSNGGLRNRSNSSCQKLL</sequence>
<feature type="compositionally biased region" description="Low complexity" evidence="6">
    <location>
        <begin position="1460"/>
        <end position="1476"/>
    </location>
</feature>
<dbReference type="PROSITE" id="PS50026">
    <property type="entry name" value="EGF_3"/>
    <property type="match status" value="2"/>
</dbReference>
<dbReference type="Proteomes" id="UP001487740">
    <property type="component" value="Unassembled WGS sequence"/>
</dbReference>
<feature type="transmembrane region" description="Helical" evidence="7">
    <location>
        <begin position="1040"/>
        <end position="1065"/>
    </location>
</feature>